<feature type="active site" description="Charge relay system" evidence="4">
    <location>
        <position position="338"/>
    </location>
</feature>
<evidence type="ECO:0000256" key="2">
    <source>
        <dbReference type="ARBA" id="ARBA00022801"/>
    </source>
</evidence>
<feature type="active site" description="Acyl-ester intermediate" evidence="4">
    <location>
        <position position="213"/>
    </location>
</feature>
<feature type="domain" description="Carboxylesterase type B" evidence="6">
    <location>
        <begin position="21"/>
        <end position="497"/>
    </location>
</feature>
<dbReference type="PROSITE" id="PS00941">
    <property type="entry name" value="CARBOXYLESTERASE_B_2"/>
    <property type="match status" value="1"/>
</dbReference>
<feature type="active site" description="Charge relay system" evidence="4">
    <location>
        <position position="439"/>
    </location>
</feature>
<evidence type="ECO:0000256" key="5">
    <source>
        <dbReference type="RuleBase" id="RU361235"/>
    </source>
</evidence>
<dbReference type="AlphaFoldDB" id="A0A8E2E6W6"/>
<gene>
    <name evidence="7" type="ORF">K432DRAFT_457678</name>
</gene>
<dbReference type="PROSITE" id="PS00122">
    <property type="entry name" value="CARBOXYLESTERASE_B_1"/>
    <property type="match status" value="1"/>
</dbReference>
<dbReference type="Pfam" id="PF00135">
    <property type="entry name" value="COesterase"/>
    <property type="match status" value="1"/>
</dbReference>
<sequence length="539" mass="57331">MRVTLLTSLLFFSASVLAALPTVTISGGTLVGTTTTLPGATASVNKFLGVPFGAVPTGTLRFATPQPAPTFGTIQANKWSPACMQQFTSHQVKALFDTPDPGESEDCLYLNVYVPSTGSTGKAVMFWIYGGALQYGTASMPLYDGSSFAAFQDVIVVAANYRTNIFGFPHSNETVTTQWNVGFYDQRLALQWVQSNIAAFGGDPSKVTIFGESSGATSVDRLVTTMPSNTPFRAAIMESGTYSVTPGGAYNGTMYWDNLAQQLGCNNTPPNLDCMRKVAATSIKSAIEARYTSSTSAYEYYTFNPIQDGVTDLVNPEAARLAGNIAKVPVLQGTNAQEGRLFSASWNGSNNLNLQTFVESSISVTNEAAIVAAYPVPGTYPDQESATGQCWTEWVYQCVGGFLSSRSSAPGISVWRYYFNASFANYGSVSGFTNRGVYHTIELPIVFGTYPSSGATAQEIALSSYVQTAWATFAKNPAGGPDPAWPKVSTGSGGAYIGILGNAGNTFANLTVVQSTNLDTRCAQFFNSLYSKSTGGNIW</sequence>
<dbReference type="EC" id="3.1.1.-" evidence="5"/>
<dbReference type="GO" id="GO:0004104">
    <property type="term" value="F:cholinesterase activity"/>
    <property type="evidence" value="ECO:0007669"/>
    <property type="project" value="InterPro"/>
</dbReference>
<evidence type="ECO:0000313" key="8">
    <source>
        <dbReference type="Proteomes" id="UP000250266"/>
    </source>
</evidence>
<dbReference type="InterPro" id="IPR019819">
    <property type="entry name" value="Carboxylesterase_B_CS"/>
</dbReference>
<dbReference type="InterPro" id="IPR019826">
    <property type="entry name" value="Carboxylesterase_B_AS"/>
</dbReference>
<keyword evidence="2 5" id="KW-0378">Hydrolase</keyword>
<keyword evidence="8" id="KW-1185">Reference proteome</keyword>
<dbReference type="EMBL" id="KV745054">
    <property type="protein sequence ID" value="OCK78526.1"/>
    <property type="molecule type" value="Genomic_DNA"/>
</dbReference>
<dbReference type="InterPro" id="IPR029058">
    <property type="entry name" value="AB_hydrolase_fold"/>
</dbReference>
<dbReference type="OrthoDB" id="408631at2759"/>
<keyword evidence="3" id="KW-1015">Disulfide bond</keyword>
<dbReference type="InterPro" id="IPR002018">
    <property type="entry name" value="CarbesteraseB"/>
</dbReference>
<evidence type="ECO:0000259" key="6">
    <source>
        <dbReference type="Pfam" id="PF00135"/>
    </source>
</evidence>
<dbReference type="PANTHER" id="PTHR43918">
    <property type="entry name" value="ACETYLCHOLINESTERASE"/>
    <property type="match status" value="1"/>
</dbReference>
<feature type="chain" id="PRO_5034922793" description="Carboxylic ester hydrolase" evidence="5">
    <location>
        <begin position="19"/>
        <end position="539"/>
    </location>
</feature>
<dbReference type="InterPro" id="IPR050654">
    <property type="entry name" value="AChE-related_enzymes"/>
</dbReference>
<evidence type="ECO:0000256" key="4">
    <source>
        <dbReference type="PIRSR" id="PIRSR600997-1"/>
    </source>
</evidence>
<organism evidence="7 8">
    <name type="scientific">Lepidopterella palustris CBS 459.81</name>
    <dbReference type="NCBI Taxonomy" id="1314670"/>
    <lineage>
        <taxon>Eukaryota</taxon>
        <taxon>Fungi</taxon>
        <taxon>Dikarya</taxon>
        <taxon>Ascomycota</taxon>
        <taxon>Pezizomycotina</taxon>
        <taxon>Dothideomycetes</taxon>
        <taxon>Pleosporomycetidae</taxon>
        <taxon>Mytilinidiales</taxon>
        <taxon>Argynnaceae</taxon>
        <taxon>Lepidopterella</taxon>
    </lineage>
</organism>
<accession>A0A8E2E6W6</accession>
<feature type="signal peptide" evidence="5">
    <location>
        <begin position="1"/>
        <end position="18"/>
    </location>
</feature>
<keyword evidence="5" id="KW-0732">Signal</keyword>
<name>A0A8E2E6W6_9PEZI</name>
<evidence type="ECO:0000256" key="1">
    <source>
        <dbReference type="ARBA" id="ARBA00005964"/>
    </source>
</evidence>
<dbReference type="PRINTS" id="PR00878">
    <property type="entry name" value="CHOLNESTRASE"/>
</dbReference>
<dbReference type="SUPFAM" id="SSF53474">
    <property type="entry name" value="alpha/beta-Hydrolases"/>
    <property type="match status" value="1"/>
</dbReference>
<evidence type="ECO:0000256" key="3">
    <source>
        <dbReference type="ARBA" id="ARBA00023157"/>
    </source>
</evidence>
<dbReference type="InterPro" id="IPR000997">
    <property type="entry name" value="Cholinesterase"/>
</dbReference>
<evidence type="ECO:0000313" key="7">
    <source>
        <dbReference type="EMBL" id="OCK78526.1"/>
    </source>
</evidence>
<comment type="similarity">
    <text evidence="1 5">Belongs to the type-B carboxylesterase/lipase family.</text>
</comment>
<dbReference type="PANTHER" id="PTHR43918:SF4">
    <property type="entry name" value="CARBOXYLIC ESTER HYDROLASE"/>
    <property type="match status" value="1"/>
</dbReference>
<protein>
    <recommendedName>
        <fullName evidence="5">Carboxylic ester hydrolase</fullName>
        <ecNumber evidence="5">3.1.1.-</ecNumber>
    </recommendedName>
</protein>
<dbReference type="Proteomes" id="UP000250266">
    <property type="component" value="Unassembled WGS sequence"/>
</dbReference>
<proteinExistence type="inferred from homology"/>
<reference evidence="7 8" key="1">
    <citation type="journal article" date="2016" name="Nat. Commun.">
        <title>Ectomycorrhizal ecology is imprinted in the genome of the dominant symbiotic fungus Cenococcum geophilum.</title>
        <authorList>
            <consortium name="DOE Joint Genome Institute"/>
            <person name="Peter M."/>
            <person name="Kohler A."/>
            <person name="Ohm R.A."/>
            <person name="Kuo A."/>
            <person name="Krutzmann J."/>
            <person name="Morin E."/>
            <person name="Arend M."/>
            <person name="Barry K.W."/>
            <person name="Binder M."/>
            <person name="Choi C."/>
            <person name="Clum A."/>
            <person name="Copeland A."/>
            <person name="Grisel N."/>
            <person name="Haridas S."/>
            <person name="Kipfer T."/>
            <person name="LaButti K."/>
            <person name="Lindquist E."/>
            <person name="Lipzen A."/>
            <person name="Maire R."/>
            <person name="Meier B."/>
            <person name="Mihaltcheva S."/>
            <person name="Molinier V."/>
            <person name="Murat C."/>
            <person name="Poggeler S."/>
            <person name="Quandt C.A."/>
            <person name="Sperisen C."/>
            <person name="Tritt A."/>
            <person name="Tisserant E."/>
            <person name="Crous P.W."/>
            <person name="Henrissat B."/>
            <person name="Nehls U."/>
            <person name="Egli S."/>
            <person name="Spatafora J.W."/>
            <person name="Grigoriev I.V."/>
            <person name="Martin F.M."/>
        </authorList>
    </citation>
    <scope>NUCLEOTIDE SEQUENCE [LARGE SCALE GENOMIC DNA]</scope>
    <source>
        <strain evidence="7 8">CBS 459.81</strain>
    </source>
</reference>
<dbReference type="Gene3D" id="3.40.50.1820">
    <property type="entry name" value="alpha/beta hydrolase"/>
    <property type="match status" value="1"/>
</dbReference>